<evidence type="ECO:0000313" key="1">
    <source>
        <dbReference type="EMBL" id="HIT94996.1"/>
    </source>
</evidence>
<reference evidence="1" key="2">
    <citation type="journal article" date="2021" name="PeerJ">
        <title>Extensive microbial diversity within the chicken gut microbiome revealed by metagenomics and culture.</title>
        <authorList>
            <person name="Gilroy R."/>
            <person name="Ravi A."/>
            <person name="Getino M."/>
            <person name="Pursley I."/>
            <person name="Horton D.L."/>
            <person name="Alikhan N.F."/>
            <person name="Baker D."/>
            <person name="Gharbi K."/>
            <person name="Hall N."/>
            <person name="Watson M."/>
            <person name="Adriaenssens E.M."/>
            <person name="Foster-Nyarko E."/>
            <person name="Jarju S."/>
            <person name="Secka A."/>
            <person name="Antonio M."/>
            <person name="Oren A."/>
            <person name="Chaudhuri R.R."/>
            <person name="La Ragione R."/>
            <person name="Hildebrand F."/>
            <person name="Pallen M.J."/>
        </authorList>
    </citation>
    <scope>NUCLEOTIDE SEQUENCE</scope>
    <source>
        <strain evidence="1">ChiBcec7-5410</strain>
    </source>
</reference>
<dbReference type="SUPFAM" id="SSF56112">
    <property type="entry name" value="Protein kinase-like (PK-like)"/>
    <property type="match status" value="1"/>
</dbReference>
<dbReference type="EMBL" id="DVLW01000203">
    <property type="protein sequence ID" value="HIT94996.1"/>
    <property type="molecule type" value="Genomic_DNA"/>
</dbReference>
<reference evidence="1" key="1">
    <citation type="submission" date="2020-10" db="EMBL/GenBank/DDBJ databases">
        <authorList>
            <person name="Gilroy R."/>
        </authorList>
    </citation>
    <scope>NUCLEOTIDE SEQUENCE</scope>
    <source>
        <strain evidence="1">ChiBcec7-5410</strain>
    </source>
</reference>
<dbReference type="InterPro" id="IPR011009">
    <property type="entry name" value="Kinase-like_dom_sf"/>
</dbReference>
<dbReference type="Proteomes" id="UP000824160">
    <property type="component" value="Unassembled WGS sequence"/>
</dbReference>
<evidence type="ECO:0000313" key="2">
    <source>
        <dbReference type="Proteomes" id="UP000824160"/>
    </source>
</evidence>
<name>A0A9D1H849_9FIRM</name>
<gene>
    <name evidence="1" type="ORF">IAC43_07400</name>
</gene>
<dbReference type="AlphaFoldDB" id="A0A9D1H849"/>
<sequence>MAPDEQGYSGARLQRLLCTDEDGKTVRFICKQTTLREINVMQALTDQKRGHTPLSCSLPQENDQPGWFIMQDIRSQEKLPDDLRQWKRMVASSLADIHTDNLGGNSIPQLPTADENYWKEITSKISLSHFSEICKNNDAFARKYAGMLPLLCRRAETFVADMTAMSRDTGCMTVTHGDLQQNDGDHVRIWQGRPMIIDWGFCRYAPFYIDLVDYFTPDESMVYWEELRRRGVLLSREDFACRFHAASLYPAFIYLYPALMHFLRGDDTRLERLLAIFRNG</sequence>
<comment type="caution">
    <text evidence="1">The sequence shown here is derived from an EMBL/GenBank/DDBJ whole genome shotgun (WGS) entry which is preliminary data.</text>
</comment>
<organism evidence="1 2">
    <name type="scientific">Candidatus Faecivivens stercoripullorum</name>
    <dbReference type="NCBI Taxonomy" id="2840805"/>
    <lineage>
        <taxon>Bacteria</taxon>
        <taxon>Bacillati</taxon>
        <taxon>Bacillota</taxon>
        <taxon>Clostridia</taxon>
        <taxon>Eubacteriales</taxon>
        <taxon>Oscillospiraceae</taxon>
        <taxon>Oscillospiraceae incertae sedis</taxon>
        <taxon>Candidatus Faecivivens</taxon>
    </lineage>
</organism>
<protein>
    <submittedName>
        <fullName evidence="1">Phosphotransferase</fullName>
    </submittedName>
</protein>
<proteinExistence type="predicted"/>
<accession>A0A9D1H849</accession>